<dbReference type="InterPro" id="IPR005122">
    <property type="entry name" value="Uracil-DNA_glycosylase-like"/>
</dbReference>
<comment type="caution">
    <text evidence="2">The sequence shown here is derived from an EMBL/GenBank/DDBJ whole genome shotgun (WGS) entry which is preliminary data.</text>
</comment>
<dbReference type="SMART" id="SM00987">
    <property type="entry name" value="UreE_C"/>
    <property type="match status" value="1"/>
</dbReference>
<dbReference type="Pfam" id="PF03167">
    <property type="entry name" value="UDG"/>
    <property type="match status" value="1"/>
</dbReference>
<evidence type="ECO:0000313" key="3">
    <source>
        <dbReference type="Proteomes" id="UP001595607"/>
    </source>
</evidence>
<protein>
    <submittedName>
        <fullName evidence="2">Uracil-DNA glycosylase family protein</fullName>
    </submittedName>
</protein>
<evidence type="ECO:0000313" key="2">
    <source>
        <dbReference type="EMBL" id="MFC3302599.1"/>
    </source>
</evidence>
<dbReference type="CDD" id="cd10033">
    <property type="entry name" value="UDG_like"/>
    <property type="match status" value="1"/>
</dbReference>
<dbReference type="SUPFAM" id="SSF52141">
    <property type="entry name" value="Uracil-DNA glycosylase-like"/>
    <property type="match status" value="1"/>
</dbReference>
<proteinExistence type="predicted"/>
<dbReference type="PANTHER" id="PTHR42160:SF1">
    <property type="entry name" value="URACIL-DNA GLYCOSYLASE SUPERFAMILY PROTEIN"/>
    <property type="match status" value="1"/>
</dbReference>
<dbReference type="EMBL" id="JBHRVA010000002">
    <property type="protein sequence ID" value="MFC3302599.1"/>
    <property type="molecule type" value="Genomic_DNA"/>
</dbReference>
<dbReference type="RefSeq" id="WP_229786025.1">
    <property type="nucleotide sequence ID" value="NZ_BMXU01000001.1"/>
</dbReference>
<name>A0ABV7MD65_9PROT</name>
<organism evidence="2 3">
    <name type="scientific">Parvularcula lutaonensis</name>
    <dbReference type="NCBI Taxonomy" id="491923"/>
    <lineage>
        <taxon>Bacteria</taxon>
        <taxon>Pseudomonadati</taxon>
        <taxon>Pseudomonadota</taxon>
        <taxon>Alphaproteobacteria</taxon>
        <taxon>Parvularculales</taxon>
        <taxon>Parvularculaceae</taxon>
        <taxon>Parvularcula</taxon>
    </lineage>
</organism>
<accession>A0ABV7MD65</accession>
<reference evidence="3" key="1">
    <citation type="journal article" date="2019" name="Int. J. Syst. Evol. Microbiol.">
        <title>The Global Catalogue of Microorganisms (GCM) 10K type strain sequencing project: providing services to taxonomists for standard genome sequencing and annotation.</title>
        <authorList>
            <consortium name="The Broad Institute Genomics Platform"/>
            <consortium name="The Broad Institute Genome Sequencing Center for Infectious Disease"/>
            <person name="Wu L."/>
            <person name="Ma J."/>
        </authorList>
    </citation>
    <scope>NUCLEOTIDE SEQUENCE [LARGE SCALE GENOMIC DNA]</scope>
    <source>
        <strain evidence="3">KCTC 22245</strain>
    </source>
</reference>
<dbReference type="Proteomes" id="UP001595607">
    <property type="component" value="Unassembled WGS sequence"/>
</dbReference>
<feature type="domain" description="Uracil-DNA glycosylase-like" evidence="1">
    <location>
        <begin position="32"/>
        <end position="202"/>
    </location>
</feature>
<sequence length="212" mass="23780">MARPEPLSAFRKELSACRHCERHGLIPEARPVFQLPEGARIGIFSQAPGNLAHQGGMPFLDPSGVRLRQWLGVSEAQFYNSGSFAIVPMAFCFPGYDGTGKTGKGGDRPPPRVCAEIWRERALEHLRGDLDLALLIGSYAQAWHLGGARRKTLTETVRAWRDYPRDPATGAKLYVLPHPSWRNTGWLKKNPWFEEEVVPAIRADVRRALERT</sequence>
<dbReference type="SMART" id="SM00986">
    <property type="entry name" value="UDG"/>
    <property type="match status" value="1"/>
</dbReference>
<gene>
    <name evidence="2" type="ORF">ACFONP_07620</name>
</gene>
<keyword evidence="3" id="KW-1185">Reference proteome</keyword>
<evidence type="ECO:0000259" key="1">
    <source>
        <dbReference type="SMART" id="SM00986"/>
    </source>
</evidence>
<dbReference type="InterPro" id="IPR036895">
    <property type="entry name" value="Uracil-DNA_glycosylase-like_sf"/>
</dbReference>
<dbReference type="Gene3D" id="3.40.470.10">
    <property type="entry name" value="Uracil-DNA glycosylase-like domain"/>
    <property type="match status" value="1"/>
</dbReference>
<dbReference type="PANTHER" id="PTHR42160">
    <property type="entry name" value="URACIL-DNA GLYCOSYLASE SUPERFAMILY PROTEIN"/>
    <property type="match status" value="1"/>
</dbReference>
<dbReference type="InterPro" id="IPR047124">
    <property type="entry name" value="HI_0220.2"/>
</dbReference>